<dbReference type="Gene3D" id="2.60.120.920">
    <property type="match status" value="1"/>
</dbReference>
<evidence type="ECO:0000256" key="1">
    <source>
        <dbReference type="ARBA" id="ARBA00004370"/>
    </source>
</evidence>
<feature type="compositionally biased region" description="Polar residues" evidence="5">
    <location>
        <begin position="128"/>
        <end position="138"/>
    </location>
</feature>
<evidence type="ECO:0008006" key="8">
    <source>
        <dbReference type="Google" id="ProtNLM"/>
    </source>
</evidence>
<dbReference type="InterPro" id="IPR043136">
    <property type="entry name" value="B30.2/SPRY_sf"/>
</dbReference>
<gene>
    <name evidence="6" type="ORF">PISL3812_08559</name>
</gene>
<dbReference type="EMBL" id="CVMT01000010">
    <property type="protein sequence ID" value="CRG91510.1"/>
    <property type="molecule type" value="Genomic_DNA"/>
</dbReference>
<dbReference type="OrthoDB" id="25503at2759"/>
<keyword evidence="3" id="KW-1133">Transmembrane helix</keyword>
<accession>A0A0U1M972</accession>
<dbReference type="PANTHER" id="PTHR12864">
    <property type="entry name" value="RAN BINDING PROTEIN 9-RELATED"/>
    <property type="match status" value="1"/>
</dbReference>
<reference evidence="6 7" key="1">
    <citation type="submission" date="2015-04" db="EMBL/GenBank/DDBJ databases">
        <authorList>
            <person name="Syromyatnikov M.Y."/>
            <person name="Popov V.N."/>
        </authorList>
    </citation>
    <scope>NUCLEOTIDE SEQUENCE [LARGE SCALE GENOMIC DNA]</scope>
    <source>
        <strain evidence="6">WF-38-12</strain>
    </source>
</reference>
<keyword evidence="7" id="KW-1185">Reference proteome</keyword>
<evidence type="ECO:0000256" key="2">
    <source>
        <dbReference type="ARBA" id="ARBA00022692"/>
    </source>
</evidence>
<sequence>MYKPPPGPPPGWTERNDNQYQPPPGPPPGWPGANPPPPPQQQQQYQPPPGPPPGWSESSSNSQQFQPPPGPPPGWSGSNDTNQPPKYQPPSGPPPGWPETNDTEEPPPYHNWQEAVPDTSTLPPPPSFSQFASQTGNASEDDAERALAFVQSKPLWKPVPPPEAVYRSTFQGDIRPVRPAEFKGDLKVQGQGKWKGRSDKKCTDCVIISVIPLYYAMRDSPLYTERAKTIYFEVKIRGLHQRSSRGDDCCLSIGFLAQPYPSWRSPGWERASVGVFSDDGGRFVNDPAGGKPFTEPFKVGDTVGLGMTFRLPEDSTAPVTAPKVKVFFTRNGRESGGWDLDEETDAEAGGIQGLEGDFDLYGAIGIFGGVEFEACFERSGWMWNG</sequence>
<dbReference type="PRINTS" id="PR01217">
    <property type="entry name" value="PRICHEXTENSN"/>
</dbReference>
<evidence type="ECO:0000313" key="6">
    <source>
        <dbReference type="EMBL" id="CRG91510.1"/>
    </source>
</evidence>
<evidence type="ECO:0000313" key="7">
    <source>
        <dbReference type="Proteomes" id="UP000054383"/>
    </source>
</evidence>
<dbReference type="InterPro" id="IPR050618">
    <property type="entry name" value="Ubq-SigPath_Reg"/>
</dbReference>
<dbReference type="AlphaFoldDB" id="A0A0U1M972"/>
<keyword evidence="4" id="KW-0472">Membrane</keyword>
<feature type="compositionally biased region" description="Pro residues" evidence="5">
    <location>
        <begin position="86"/>
        <end position="97"/>
    </location>
</feature>
<protein>
    <recommendedName>
        <fullName evidence="8">SPRY domain-containing protein</fullName>
    </recommendedName>
</protein>
<feature type="compositionally biased region" description="Pro residues" evidence="5">
    <location>
        <begin position="21"/>
        <end position="54"/>
    </location>
</feature>
<dbReference type="GO" id="GO:0016020">
    <property type="term" value="C:membrane"/>
    <property type="evidence" value="ECO:0007669"/>
    <property type="project" value="UniProtKB-SubCell"/>
</dbReference>
<feature type="compositionally biased region" description="Pro residues" evidence="5">
    <location>
        <begin position="1"/>
        <end position="11"/>
    </location>
</feature>
<name>A0A0U1M972_TALIS</name>
<evidence type="ECO:0000256" key="3">
    <source>
        <dbReference type="ARBA" id="ARBA00022989"/>
    </source>
</evidence>
<dbReference type="Proteomes" id="UP000054383">
    <property type="component" value="Unassembled WGS sequence"/>
</dbReference>
<comment type="subcellular location">
    <subcellularLocation>
        <location evidence="1">Membrane</location>
    </subcellularLocation>
</comment>
<evidence type="ECO:0000256" key="4">
    <source>
        <dbReference type="ARBA" id="ARBA00023136"/>
    </source>
</evidence>
<proteinExistence type="predicted"/>
<dbReference type="OMA" id="PPPYHDW"/>
<dbReference type="InterPro" id="IPR035780">
    <property type="entry name" value="SPRY_Ssh4-like"/>
</dbReference>
<feature type="region of interest" description="Disordered" evidence="5">
    <location>
        <begin position="1"/>
        <end position="143"/>
    </location>
</feature>
<organism evidence="6 7">
    <name type="scientific">Talaromyces islandicus</name>
    <name type="common">Penicillium islandicum</name>
    <dbReference type="NCBI Taxonomy" id="28573"/>
    <lineage>
        <taxon>Eukaryota</taxon>
        <taxon>Fungi</taxon>
        <taxon>Dikarya</taxon>
        <taxon>Ascomycota</taxon>
        <taxon>Pezizomycotina</taxon>
        <taxon>Eurotiomycetes</taxon>
        <taxon>Eurotiomycetidae</taxon>
        <taxon>Eurotiales</taxon>
        <taxon>Trichocomaceae</taxon>
        <taxon>Talaromyces</taxon>
        <taxon>Talaromyces sect. Islandici</taxon>
    </lineage>
</organism>
<evidence type="ECO:0000256" key="5">
    <source>
        <dbReference type="SAM" id="MobiDB-lite"/>
    </source>
</evidence>
<dbReference type="STRING" id="28573.A0A0U1M972"/>
<dbReference type="CDD" id="cd12910">
    <property type="entry name" value="SPRY_SSH4_like"/>
    <property type="match status" value="1"/>
</dbReference>
<keyword evidence="2" id="KW-0812">Transmembrane</keyword>
<feature type="compositionally biased region" description="Low complexity" evidence="5">
    <location>
        <begin position="55"/>
        <end position="65"/>
    </location>
</feature>